<dbReference type="PANTHER" id="PTHR11614">
    <property type="entry name" value="PHOSPHOLIPASE-RELATED"/>
    <property type="match status" value="1"/>
</dbReference>
<dbReference type="Proteomes" id="UP000483078">
    <property type="component" value="Unassembled WGS sequence"/>
</dbReference>
<gene>
    <name evidence="2" type="ORF">FH759_05095</name>
</gene>
<evidence type="ECO:0000313" key="2">
    <source>
        <dbReference type="EMBL" id="MTJ04057.1"/>
    </source>
</evidence>
<proteinExistence type="predicted"/>
<dbReference type="EMBL" id="VENJ01000006">
    <property type="protein sequence ID" value="MTJ04057.1"/>
    <property type="molecule type" value="Genomic_DNA"/>
</dbReference>
<evidence type="ECO:0000313" key="3">
    <source>
        <dbReference type="Proteomes" id="UP000483078"/>
    </source>
</evidence>
<dbReference type="InterPro" id="IPR022742">
    <property type="entry name" value="Hydrolase_4"/>
</dbReference>
<protein>
    <submittedName>
        <fullName evidence="2">Alpha/beta hydrolase</fullName>
    </submittedName>
</protein>
<dbReference type="InterPro" id="IPR051044">
    <property type="entry name" value="MAG_DAG_Lipase"/>
</dbReference>
<dbReference type="GO" id="GO:0016787">
    <property type="term" value="F:hydrolase activity"/>
    <property type="evidence" value="ECO:0007669"/>
    <property type="project" value="UniProtKB-KW"/>
</dbReference>
<dbReference type="Pfam" id="PF12146">
    <property type="entry name" value="Hydrolase_4"/>
    <property type="match status" value="1"/>
</dbReference>
<dbReference type="Gene3D" id="3.40.50.1820">
    <property type="entry name" value="alpha/beta hydrolase"/>
    <property type="match status" value="1"/>
</dbReference>
<evidence type="ECO:0000259" key="1">
    <source>
        <dbReference type="Pfam" id="PF12146"/>
    </source>
</evidence>
<sequence length="312" mass="33888">MEDAPFFSDVADGPADATAWWVTAEDDIRLRVCAWARQGAAKGTGLLFPGRTEYVEKYGRTATELAAHGFATMAIDWRGQGLSDRLLNDRRIGHVDKFTDYQRDVAAMLAAAQKAGLPRPYYLLAHSMGGCIGLRAVMDGLDVRACTFTGPMWGIAMSPVTRTLGGAIAAVSSALGQGHRLAPSTKLETYVSAEPFADNMLTTDPDMYAYMQAQCLQYPELALGGPSLHWLHEALAETLALSRCPSPALPCATFVGSNERIVDLPRITERMNAWPGGTLNWIEGAEHEVLMERPEMRAPLIDAIAALFKDNA</sequence>
<reference evidence="2 3" key="1">
    <citation type="submission" date="2019-06" db="EMBL/GenBank/DDBJ databases">
        <title>Enrichment of Autotrophic Halophilic Microorganisms from Red Sea Brine Pool Using Microbial Electrosynthesis System.</title>
        <authorList>
            <person name="Alqahtani M.F."/>
            <person name="Bajracharya S."/>
            <person name="Katuri K.P."/>
            <person name="Ali M."/>
            <person name="Saikaly P.E."/>
        </authorList>
    </citation>
    <scope>NUCLEOTIDE SEQUENCE [LARGE SCALE GENOMIC DNA]</scope>
    <source>
        <strain evidence="2">MES6</strain>
    </source>
</reference>
<dbReference type="AlphaFoldDB" id="A0A7C9LAB3"/>
<name>A0A7C9LAB3_9RHOB</name>
<dbReference type="RefSeq" id="WP_273248983.1">
    <property type="nucleotide sequence ID" value="NZ_VENJ01000006.1"/>
</dbReference>
<dbReference type="InterPro" id="IPR029058">
    <property type="entry name" value="AB_hydrolase_fold"/>
</dbReference>
<comment type="caution">
    <text evidence="2">The sequence shown here is derived from an EMBL/GenBank/DDBJ whole genome shotgun (WGS) entry which is preliminary data.</text>
</comment>
<dbReference type="SUPFAM" id="SSF53474">
    <property type="entry name" value="alpha/beta-Hydrolases"/>
    <property type="match status" value="1"/>
</dbReference>
<keyword evidence="2" id="KW-0378">Hydrolase</keyword>
<accession>A0A7C9LAB3</accession>
<organism evidence="2 3">
    <name type="scientific">Sediminimonas qiaohouensis</name>
    <dbReference type="NCBI Taxonomy" id="552061"/>
    <lineage>
        <taxon>Bacteria</taxon>
        <taxon>Pseudomonadati</taxon>
        <taxon>Pseudomonadota</taxon>
        <taxon>Alphaproteobacteria</taxon>
        <taxon>Rhodobacterales</taxon>
        <taxon>Roseobacteraceae</taxon>
        <taxon>Sediminimonas</taxon>
    </lineage>
</organism>
<feature type="domain" description="Serine aminopeptidase S33" evidence="1">
    <location>
        <begin position="41"/>
        <end position="293"/>
    </location>
</feature>